<comment type="caution">
    <text evidence="3">The sequence shown here is derived from an EMBL/GenBank/DDBJ whole genome shotgun (WGS) entry which is preliminary data.</text>
</comment>
<feature type="domain" description="Bacterial Ig-like" evidence="2">
    <location>
        <begin position="344"/>
        <end position="439"/>
    </location>
</feature>
<evidence type="ECO:0000313" key="3">
    <source>
        <dbReference type="EMBL" id="GAA1245865.1"/>
    </source>
</evidence>
<feature type="compositionally biased region" description="Gly residues" evidence="1">
    <location>
        <begin position="300"/>
        <end position="310"/>
    </location>
</feature>
<evidence type="ECO:0000313" key="4">
    <source>
        <dbReference type="Proteomes" id="UP001500037"/>
    </source>
</evidence>
<gene>
    <name evidence="3" type="ORF">GCM10009665_40880</name>
</gene>
<organism evidence="3 4">
    <name type="scientific">Kitasatospora nipponensis</name>
    <dbReference type="NCBI Taxonomy" id="258049"/>
    <lineage>
        <taxon>Bacteria</taxon>
        <taxon>Bacillati</taxon>
        <taxon>Actinomycetota</taxon>
        <taxon>Actinomycetes</taxon>
        <taxon>Kitasatosporales</taxon>
        <taxon>Streptomycetaceae</taxon>
        <taxon>Kitasatospora</taxon>
    </lineage>
</organism>
<dbReference type="Proteomes" id="UP001500037">
    <property type="component" value="Unassembled WGS sequence"/>
</dbReference>
<dbReference type="Gene3D" id="2.60.40.10">
    <property type="entry name" value="Immunoglobulins"/>
    <property type="match status" value="1"/>
</dbReference>
<feature type="region of interest" description="Disordered" evidence="1">
    <location>
        <begin position="296"/>
        <end position="330"/>
    </location>
</feature>
<name>A0ABP4H043_9ACTN</name>
<dbReference type="EMBL" id="BAAALF010000073">
    <property type="protein sequence ID" value="GAA1245865.1"/>
    <property type="molecule type" value="Genomic_DNA"/>
</dbReference>
<dbReference type="InterPro" id="IPR013783">
    <property type="entry name" value="Ig-like_fold"/>
</dbReference>
<dbReference type="PRINTS" id="PR01228">
    <property type="entry name" value="EGGSHELL"/>
</dbReference>
<feature type="compositionally biased region" description="Low complexity" evidence="1">
    <location>
        <begin position="311"/>
        <end position="328"/>
    </location>
</feature>
<sequence length="442" mass="41274">MGGILRREALFRLLEWIVTFSLSDVARRSGPGAGHRGGSAAARGRALAVAAGVFCTAAIAPVALSGAAYAQGTCSVSGPTTTCTFAFTGAEQTFTVPSGVTQVDVMAIGGGGGVEDNGVSGGRGAQVSGTLTGLSGGQTLYVEVGGTSTGGSQCAGSAQCTGGFNGGGSTHFAGGGGGAADVRTQPGTTPLTTTDSRLIVAAGGGGAGWAGQCTGSSGGDAGQPGADATCNGGNGGGAGTSTHGGTGGTGGGGYYGGGPGTLGAGGTGGGPGASLTGGAGGGGYYGGGGGGNINPFISPSGGGGGGGGGSSLVPTGGTGPTVTSSAPGITISYLTPGKPVKTTLTAMPPRTRVGLPVVLSDIVCPTAGSTTRPTGTVTFTDTTTGTTLGTARLFLSLGNCAAAGTVTAFRTTGTHTITAVYSGDTVYQGNSGNPETLTLTVQ</sequence>
<evidence type="ECO:0000259" key="2">
    <source>
        <dbReference type="Pfam" id="PF16640"/>
    </source>
</evidence>
<proteinExistence type="predicted"/>
<evidence type="ECO:0000256" key="1">
    <source>
        <dbReference type="SAM" id="MobiDB-lite"/>
    </source>
</evidence>
<accession>A0ABP4H043</accession>
<keyword evidence="4" id="KW-1185">Reference proteome</keyword>
<reference evidence="4" key="1">
    <citation type="journal article" date="2019" name="Int. J. Syst. Evol. Microbiol.">
        <title>The Global Catalogue of Microorganisms (GCM) 10K type strain sequencing project: providing services to taxonomists for standard genome sequencing and annotation.</title>
        <authorList>
            <consortium name="The Broad Institute Genomics Platform"/>
            <consortium name="The Broad Institute Genome Sequencing Center for Infectious Disease"/>
            <person name="Wu L."/>
            <person name="Ma J."/>
        </authorList>
    </citation>
    <scope>NUCLEOTIDE SEQUENCE [LARGE SCALE GENOMIC DNA]</scope>
    <source>
        <strain evidence="4">JCM 13004</strain>
    </source>
</reference>
<dbReference type="InterPro" id="IPR032109">
    <property type="entry name" value="Big_3_5"/>
</dbReference>
<dbReference type="Pfam" id="PF16640">
    <property type="entry name" value="Big_3_5"/>
    <property type="match status" value="1"/>
</dbReference>
<protein>
    <recommendedName>
        <fullName evidence="2">Bacterial Ig-like domain-containing protein</fullName>
    </recommendedName>
</protein>